<dbReference type="InterPro" id="IPR036942">
    <property type="entry name" value="Beta-barrel_TonB_sf"/>
</dbReference>
<dbReference type="InterPro" id="IPR037066">
    <property type="entry name" value="Plug_dom_sf"/>
</dbReference>
<dbReference type="InterPro" id="IPR023996">
    <property type="entry name" value="TonB-dep_OMP_SusC/RagA"/>
</dbReference>
<dbReference type="AlphaFoldDB" id="A0A4Q0P200"/>
<evidence type="ECO:0000256" key="3">
    <source>
        <dbReference type="ARBA" id="ARBA00022452"/>
    </source>
</evidence>
<dbReference type="RefSeq" id="WP_128765824.1">
    <property type="nucleotide sequence ID" value="NZ_JBHUOO010000008.1"/>
</dbReference>
<evidence type="ECO:0000256" key="8">
    <source>
        <dbReference type="SAM" id="MobiDB-lite"/>
    </source>
</evidence>
<dbReference type="SUPFAM" id="SSF56935">
    <property type="entry name" value="Porins"/>
    <property type="match status" value="1"/>
</dbReference>
<proteinExistence type="inferred from homology"/>
<feature type="compositionally biased region" description="Polar residues" evidence="8">
    <location>
        <begin position="1015"/>
        <end position="1026"/>
    </location>
</feature>
<dbReference type="NCBIfam" id="TIGR04057">
    <property type="entry name" value="SusC_RagA_signa"/>
    <property type="match status" value="1"/>
</dbReference>
<evidence type="ECO:0000256" key="4">
    <source>
        <dbReference type="ARBA" id="ARBA00022692"/>
    </source>
</evidence>
<dbReference type="Gene3D" id="2.170.130.10">
    <property type="entry name" value="TonB-dependent receptor, plug domain"/>
    <property type="match status" value="1"/>
</dbReference>
<keyword evidence="5 7" id="KW-0472">Membrane</keyword>
<feature type="domain" description="TonB-dependent receptor plug" evidence="10">
    <location>
        <begin position="114"/>
        <end position="219"/>
    </location>
</feature>
<dbReference type="InterPro" id="IPR012910">
    <property type="entry name" value="Plug_dom"/>
</dbReference>
<dbReference type="InterPro" id="IPR023997">
    <property type="entry name" value="TonB-dep_OMP_SusC/RagA_CS"/>
</dbReference>
<comment type="subcellular location">
    <subcellularLocation>
        <location evidence="1 7">Cell outer membrane</location>
        <topology evidence="1 7">Multi-pass membrane protein</topology>
    </subcellularLocation>
</comment>
<evidence type="ECO:0000256" key="1">
    <source>
        <dbReference type="ARBA" id="ARBA00004571"/>
    </source>
</evidence>
<keyword evidence="2 7" id="KW-0813">Transport</keyword>
<dbReference type="Gene3D" id="2.60.40.1120">
    <property type="entry name" value="Carboxypeptidase-like, regulatory domain"/>
    <property type="match status" value="1"/>
</dbReference>
<sequence>MKLKITFLLFLSLVTFGVTAQDTKTVTGTVIDTRDVPLPGAEVKVVDKDNYAVTDFDGNFSLDVVVGDQVRVTYLGFEAQTFSITNDATYNIVLQDQSSELDEVVVVGYGNQKKSDITGAIVSVDSEEITKQPATSALTSVQGKVAGVNIIANDAPGSTPTVLMRGLGTAEGGRSPLYIVDGQPLTDITSINPNDIESIDFLKGASYANIYGIRAANGVILITTKRGKQGKTVFSFESYYGAKTILNPLKMANAQQYTQYFNEESAANGGFLLQQNQRYNTDWYDELLQTGTINNNSFSVSGAGENIDYFLSYNLYQEKGILEGQQYNRGTIRSNNTYHLFNDRLRFVQNLNVAYTNETPKPFGAFSTAYRQSPLVPVRYDNGLFGQSFVNQSTGVVGFTTQPGETLGRLNSHGNPVAQVYYEDEQINTTSLQGQIAAEFDITDDLMLTTRFGATKFYSTKKTYNDIRGQWLNANPNRTEAQFEAGRIPDEDGVSTEFANNSYTIRRLESYRWNIESFLTYNKSFDEHNLSATLGISRENYQGGEFTEAQAYDIRPERNLRNFNLRTSQLFNDNVDGDTYQSTNLQSYFGRVEYNYDQRYYVRAVIRRDGTSDFATGDNNFFGYFPAVSLGWTMTNEAFMEDNGVLDNLKFFAGWGKLGNQAIPFNVQSIDAGAGSRNTNYVFGPLQSLTVGAALGTPAIPLSWEVTEEFEAGFDFALFNRKLSGTIDYYNRLNTNAILSVRPLLNSEYSNNFFDEAAEISNSGFEFLLNWRDQIGSDFSYNIGLNLSTNKNRVQNVKPAYDGAIGGSLGNGRITKRLAEGQPIFAWWMYEADGVWQTQDEIESNPSLVSAAPGHLRYKDQNGDGVIDDRDKKYFGSYIPTYNYGINLGANYKNFDLSVTGFGVGGNKVYNGLYNTRLGGENISQEIFNKRWTGPGSTNVNPGADRDVEASSYYLEDGSYFRINNITVGYTLPEISSFINSARVYVTLQNPFMFTKYSGFTPELNQGDRRDNDGDPTNTTGIELSPYPNTRSFIVGANFKL</sequence>
<dbReference type="Gene3D" id="2.40.170.20">
    <property type="entry name" value="TonB-dependent receptor, beta-barrel domain"/>
    <property type="match status" value="1"/>
</dbReference>
<feature type="signal peptide" evidence="9">
    <location>
        <begin position="1"/>
        <end position="20"/>
    </location>
</feature>
<dbReference type="Proteomes" id="UP000289859">
    <property type="component" value="Unassembled WGS sequence"/>
</dbReference>
<keyword evidence="12" id="KW-1185">Reference proteome</keyword>
<organism evidence="11 12">
    <name type="scientific">Leeuwenhoekiella polynyae</name>
    <dbReference type="NCBI Taxonomy" id="1550906"/>
    <lineage>
        <taxon>Bacteria</taxon>
        <taxon>Pseudomonadati</taxon>
        <taxon>Bacteroidota</taxon>
        <taxon>Flavobacteriia</taxon>
        <taxon>Flavobacteriales</taxon>
        <taxon>Flavobacteriaceae</taxon>
        <taxon>Leeuwenhoekiella</taxon>
    </lineage>
</organism>
<evidence type="ECO:0000256" key="7">
    <source>
        <dbReference type="PROSITE-ProRule" id="PRU01360"/>
    </source>
</evidence>
<dbReference type="Pfam" id="PF07715">
    <property type="entry name" value="Plug"/>
    <property type="match status" value="1"/>
</dbReference>
<reference evidence="11 12" key="1">
    <citation type="submission" date="2018-07" db="EMBL/GenBank/DDBJ databases">
        <title>Leeuwenhoekiella genomics.</title>
        <authorList>
            <person name="Tahon G."/>
            <person name="Willems A."/>
        </authorList>
    </citation>
    <scope>NUCLEOTIDE SEQUENCE [LARGE SCALE GENOMIC DNA]</scope>
    <source>
        <strain evidence="11 12">LMG 29608</strain>
    </source>
</reference>
<dbReference type="GO" id="GO:0009279">
    <property type="term" value="C:cell outer membrane"/>
    <property type="evidence" value="ECO:0007669"/>
    <property type="project" value="UniProtKB-SubCell"/>
</dbReference>
<dbReference type="OrthoDB" id="9768177at2"/>
<feature type="chain" id="PRO_5020807033" evidence="9">
    <location>
        <begin position="21"/>
        <end position="1041"/>
    </location>
</feature>
<evidence type="ECO:0000256" key="6">
    <source>
        <dbReference type="ARBA" id="ARBA00023237"/>
    </source>
</evidence>
<evidence type="ECO:0000313" key="12">
    <source>
        <dbReference type="Proteomes" id="UP000289859"/>
    </source>
</evidence>
<dbReference type="InterPro" id="IPR008969">
    <property type="entry name" value="CarboxyPept-like_regulatory"/>
</dbReference>
<gene>
    <name evidence="11" type="ORF">DSM02_2407</name>
</gene>
<evidence type="ECO:0000313" key="11">
    <source>
        <dbReference type="EMBL" id="RXG20554.1"/>
    </source>
</evidence>
<evidence type="ECO:0000256" key="2">
    <source>
        <dbReference type="ARBA" id="ARBA00022448"/>
    </source>
</evidence>
<comment type="caution">
    <text evidence="11">The sequence shown here is derived from an EMBL/GenBank/DDBJ whole genome shotgun (WGS) entry which is preliminary data.</text>
</comment>
<dbReference type="EMBL" id="QOVK01000010">
    <property type="protein sequence ID" value="RXG20554.1"/>
    <property type="molecule type" value="Genomic_DNA"/>
</dbReference>
<feature type="region of interest" description="Disordered" evidence="8">
    <location>
        <begin position="1003"/>
        <end position="1026"/>
    </location>
</feature>
<dbReference type="InterPro" id="IPR039426">
    <property type="entry name" value="TonB-dep_rcpt-like"/>
</dbReference>
<accession>A0A4Q0P200</accession>
<dbReference type="SUPFAM" id="SSF49464">
    <property type="entry name" value="Carboxypeptidase regulatory domain-like"/>
    <property type="match status" value="1"/>
</dbReference>
<evidence type="ECO:0000256" key="5">
    <source>
        <dbReference type="ARBA" id="ARBA00023136"/>
    </source>
</evidence>
<keyword evidence="6 7" id="KW-0998">Cell outer membrane</keyword>
<evidence type="ECO:0000259" key="10">
    <source>
        <dbReference type="Pfam" id="PF07715"/>
    </source>
</evidence>
<protein>
    <submittedName>
        <fullName evidence="11">TonB-linked SusC/RagA family outer membrane protein</fullName>
    </submittedName>
</protein>
<evidence type="ECO:0000256" key="9">
    <source>
        <dbReference type="SAM" id="SignalP"/>
    </source>
</evidence>
<keyword evidence="9" id="KW-0732">Signal</keyword>
<dbReference type="NCBIfam" id="TIGR04056">
    <property type="entry name" value="OMP_RagA_SusC"/>
    <property type="match status" value="1"/>
</dbReference>
<dbReference type="PROSITE" id="PS52016">
    <property type="entry name" value="TONB_DEPENDENT_REC_3"/>
    <property type="match status" value="1"/>
</dbReference>
<keyword evidence="3 7" id="KW-1134">Transmembrane beta strand</keyword>
<dbReference type="Pfam" id="PF13715">
    <property type="entry name" value="CarbopepD_reg_2"/>
    <property type="match status" value="1"/>
</dbReference>
<keyword evidence="4 7" id="KW-0812">Transmembrane</keyword>
<comment type="similarity">
    <text evidence="7">Belongs to the TonB-dependent receptor family.</text>
</comment>
<name>A0A4Q0P200_9FLAO</name>